<dbReference type="FunFam" id="3.40.50.300:FF:001091">
    <property type="entry name" value="Probable disease resistance protein At1g61300"/>
    <property type="match status" value="1"/>
</dbReference>
<feature type="domain" description="Disease resistance R13L4/SHOC-2-like LRR" evidence="7">
    <location>
        <begin position="551"/>
        <end position="875"/>
    </location>
</feature>
<accession>A0A1U8BDY5</accession>
<dbReference type="InterPro" id="IPR042197">
    <property type="entry name" value="Apaf_helical"/>
</dbReference>
<dbReference type="InterPro" id="IPR058922">
    <property type="entry name" value="WHD_DRP"/>
</dbReference>
<keyword evidence="1" id="KW-0677">Repeat</keyword>
<dbReference type="SUPFAM" id="SSF52540">
    <property type="entry name" value="P-loop containing nucleoside triphosphate hydrolases"/>
    <property type="match status" value="1"/>
</dbReference>
<evidence type="ECO:0000256" key="1">
    <source>
        <dbReference type="ARBA" id="ARBA00022737"/>
    </source>
</evidence>
<dbReference type="Pfam" id="PF18052">
    <property type="entry name" value="Rx_N"/>
    <property type="match status" value="1"/>
</dbReference>
<dbReference type="eggNOG" id="KOG4658">
    <property type="taxonomic scope" value="Eukaryota"/>
</dbReference>
<evidence type="ECO:0000256" key="3">
    <source>
        <dbReference type="ARBA" id="ARBA00022821"/>
    </source>
</evidence>
<dbReference type="OrthoDB" id="1060944at2759"/>
<evidence type="ECO:0000259" key="4">
    <source>
        <dbReference type="Pfam" id="PF00931"/>
    </source>
</evidence>
<dbReference type="Gene3D" id="1.20.5.4130">
    <property type="match status" value="1"/>
</dbReference>
<proteinExistence type="predicted"/>
<feature type="domain" description="NB-ARC" evidence="4">
    <location>
        <begin position="169"/>
        <end position="344"/>
    </location>
</feature>
<dbReference type="Gene3D" id="3.80.10.10">
    <property type="entry name" value="Ribonuclease Inhibitor"/>
    <property type="match status" value="1"/>
</dbReference>
<dbReference type="Gene3D" id="3.40.50.300">
    <property type="entry name" value="P-loop containing nucleotide triphosphate hydrolases"/>
    <property type="match status" value="1"/>
</dbReference>
<dbReference type="OMA" id="AIMKMSH"/>
<keyword evidence="2" id="KW-0547">Nucleotide-binding</keyword>
<evidence type="ECO:0000256" key="2">
    <source>
        <dbReference type="ARBA" id="ARBA00022741"/>
    </source>
</evidence>
<evidence type="ECO:0000313" key="8">
    <source>
        <dbReference type="Proteomes" id="UP000189703"/>
    </source>
</evidence>
<evidence type="ECO:0000313" key="9">
    <source>
        <dbReference type="RefSeq" id="XP_010274895.1"/>
    </source>
</evidence>
<dbReference type="GO" id="GO:0043531">
    <property type="term" value="F:ADP binding"/>
    <property type="evidence" value="ECO:0007669"/>
    <property type="project" value="InterPro"/>
</dbReference>
<dbReference type="Pfam" id="PF23559">
    <property type="entry name" value="WHD_DRP"/>
    <property type="match status" value="1"/>
</dbReference>
<dbReference type="PANTHER" id="PTHR23155">
    <property type="entry name" value="DISEASE RESISTANCE PROTEIN RP"/>
    <property type="match status" value="1"/>
</dbReference>
<name>A0A1U8BDY5_NELNU</name>
<dbReference type="CDD" id="cd14798">
    <property type="entry name" value="RX-CC_like"/>
    <property type="match status" value="1"/>
</dbReference>
<dbReference type="InterPro" id="IPR041118">
    <property type="entry name" value="Rx_N"/>
</dbReference>
<evidence type="ECO:0000259" key="5">
    <source>
        <dbReference type="Pfam" id="PF18052"/>
    </source>
</evidence>
<sequence>MAEISVEFLINKVTSIIHKEAALLSGVQDEFNAIKFELETLRTLARDADQRSGLEEGVRSWVAQVREAVHEVEDIIDEFMYCMHSQSNGGRFKRLVFKPMDLSKIIIAKRQTAAKLHAVITKMSEISERSERYCIRSIEGTCLYDAHVKLQHHGDSSRSVKDDDVVGIEKNKNLILSWLKDRELDRKVIVVVGMGGLGKTTLVAKVFSSPTARRHFDCIAWVTVSKIYVIDDILRRIVKDLFKGKKELFPAYLSSMDYRRLVDFLIDFLEQKRYFIVLDDVWTLNLWKEIFDAFPSRKHGSRIVITTRKMDIASSSYGVRSHVLPLQPLDDKDSWALFCKIAFSCYPHRFCPPHLEPVAPVLVGKCGGLPLAITSMAGLMSFKGSTEPEWLKVHDSLGWGINNNGLLGIDSILFYCFSSLPYGLKLCLLYCCLFPEDYLIRRKRIIRLWIAEGFVKETGGKAMEEVAEAYLTELISRNLLQVASRNSFGMVKECRLHNILRDVLLSIAERENFCVIYDGIEAREVGSARRLSLHKIDRQIESCTTTAMSNLRSFFLFPAKRSSASRLSGLQFGFRLLRVLDLQGIPIERIPDAVVDLFNLRYLSLRETMVAEIPRSLGRLQNLQTLDIRDTKVTELPNELVQSQSLRHLITYRRTLSWAAFRYVDGMRVPSDIWKMKELRVLECVEAEGDMIKQLGNMTQLTRIGLTKLAEDDGRDLCSSLQSLQLLYYLFLMAENEDESLELDSLWTPPPLLRVLILVGKLNNMPHWFRSLDNLTSLYLHWSQLREDNLPYIHTLPNLGCLTLANAFNGHRLFFHAGGFLKLKTLRLWNLSQLRLIKIEKGAMPSIQELDLRILKKLERLPQGIEHLINLKILTLMDVHKKIVESLYDDNSMDRPSVQHVPEIIYYHTTKSGLLNSENLS</sequence>
<dbReference type="InterPro" id="IPR036388">
    <property type="entry name" value="WH-like_DNA-bd_sf"/>
</dbReference>
<dbReference type="KEGG" id="nnu:104610114"/>
<dbReference type="GeneID" id="104610114"/>
<dbReference type="Gene3D" id="1.10.8.430">
    <property type="entry name" value="Helical domain of apoptotic protease-activating factors"/>
    <property type="match status" value="1"/>
</dbReference>
<feature type="domain" description="Disease resistance N-terminal" evidence="5">
    <location>
        <begin position="6"/>
        <end position="89"/>
    </location>
</feature>
<dbReference type="AlphaFoldDB" id="A0A1U8BDY5"/>
<dbReference type="FunFam" id="1.10.10.10:FF:000322">
    <property type="entry name" value="Probable disease resistance protein At1g63360"/>
    <property type="match status" value="1"/>
</dbReference>
<evidence type="ECO:0000259" key="7">
    <source>
        <dbReference type="Pfam" id="PF23598"/>
    </source>
</evidence>
<dbReference type="STRING" id="4432.A0A1U8BDY5"/>
<dbReference type="InterPro" id="IPR044974">
    <property type="entry name" value="Disease_R_plants"/>
</dbReference>
<dbReference type="FunCoup" id="A0A1U8BDY5">
    <property type="interactions" value="426"/>
</dbReference>
<gene>
    <name evidence="9" type="primary">LOC104610114</name>
</gene>
<dbReference type="Gene3D" id="1.10.10.10">
    <property type="entry name" value="Winged helix-like DNA-binding domain superfamily/Winged helix DNA-binding domain"/>
    <property type="match status" value="1"/>
</dbReference>
<protein>
    <submittedName>
        <fullName evidence="9">Disease resistance protein RPM1-like</fullName>
    </submittedName>
</protein>
<dbReference type="Pfam" id="PF23598">
    <property type="entry name" value="LRR_14"/>
    <property type="match status" value="1"/>
</dbReference>
<dbReference type="InterPro" id="IPR032675">
    <property type="entry name" value="LRR_dom_sf"/>
</dbReference>
<dbReference type="GO" id="GO:0051707">
    <property type="term" value="P:response to other organism"/>
    <property type="evidence" value="ECO:0007669"/>
    <property type="project" value="UniProtKB-ARBA"/>
</dbReference>
<dbReference type="InterPro" id="IPR027417">
    <property type="entry name" value="P-loop_NTPase"/>
</dbReference>
<organism evidence="8 9">
    <name type="scientific">Nelumbo nucifera</name>
    <name type="common">Sacred lotus</name>
    <dbReference type="NCBI Taxonomy" id="4432"/>
    <lineage>
        <taxon>Eukaryota</taxon>
        <taxon>Viridiplantae</taxon>
        <taxon>Streptophyta</taxon>
        <taxon>Embryophyta</taxon>
        <taxon>Tracheophyta</taxon>
        <taxon>Spermatophyta</taxon>
        <taxon>Magnoliopsida</taxon>
        <taxon>Proteales</taxon>
        <taxon>Nelumbonaceae</taxon>
        <taxon>Nelumbo</taxon>
    </lineage>
</organism>
<feature type="domain" description="Disease resistance protein winged helix" evidence="6">
    <location>
        <begin position="433"/>
        <end position="503"/>
    </location>
</feature>
<dbReference type="Pfam" id="PF00931">
    <property type="entry name" value="NB-ARC"/>
    <property type="match status" value="1"/>
</dbReference>
<reference evidence="9" key="1">
    <citation type="submission" date="2025-08" db="UniProtKB">
        <authorList>
            <consortium name="RefSeq"/>
        </authorList>
    </citation>
    <scope>IDENTIFICATION</scope>
</reference>
<dbReference type="Proteomes" id="UP000189703">
    <property type="component" value="Unplaced"/>
</dbReference>
<dbReference type="PANTHER" id="PTHR23155:SF1205">
    <property type="entry name" value="DISEASE RESISTANCE PROTEIN RPM1"/>
    <property type="match status" value="1"/>
</dbReference>
<dbReference type="InterPro" id="IPR055414">
    <property type="entry name" value="LRR_R13L4/SHOC2-like"/>
</dbReference>
<dbReference type="RefSeq" id="XP_010274895.1">
    <property type="nucleotide sequence ID" value="XM_010276593.2"/>
</dbReference>
<evidence type="ECO:0000259" key="6">
    <source>
        <dbReference type="Pfam" id="PF23559"/>
    </source>
</evidence>
<keyword evidence="3" id="KW-0611">Plant defense</keyword>
<dbReference type="InterPro" id="IPR002182">
    <property type="entry name" value="NB-ARC"/>
</dbReference>
<dbReference type="InterPro" id="IPR038005">
    <property type="entry name" value="RX-like_CC"/>
</dbReference>
<dbReference type="GO" id="GO:0006952">
    <property type="term" value="P:defense response"/>
    <property type="evidence" value="ECO:0007669"/>
    <property type="project" value="UniProtKB-KW"/>
</dbReference>
<keyword evidence="8" id="KW-1185">Reference proteome</keyword>
<dbReference type="PRINTS" id="PR00364">
    <property type="entry name" value="DISEASERSIST"/>
</dbReference>
<dbReference type="SUPFAM" id="SSF52058">
    <property type="entry name" value="L domain-like"/>
    <property type="match status" value="1"/>
</dbReference>